<feature type="transmembrane region" description="Helical" evidence="11">
    <location>
        <begin position="20"/>
        <end position="41"/>
    </location>
</feature>
<dbReference type="InterPro" id="IPR001320">
    <property type="entry name" value="Iontro_rcpt_C"/>
</dbReference>
<evidence type="ECO:0000256" key="2">
    <source>
        <dbReference type="ARBA" id="ARBA00022448"/>
    </source>
</evidence>
<evidence type="ECO:0000256" key="3">
    <source>
        <dbReference type="ARBA" id="ARBA00022692"/>
    </source>
</evidence>
<evidence type="ECO:0000256" key="6">
    <source>
        <dbReference type="ARBA" id="ARBA00023136"/>
    </source>
</evidence>
<proteinExistence type="predicted"/>
<keyword evidence="4 11" id="KW-1133">Transmembrane helix</keyword>
<evidence type="ECO:0000256" key="10">
    <source>
        <dbReference type="ARBA" id="ARBA00023303"/>
    </source>
</evidence>
<evidence type="ECO:0000256" key="11">
    <source>
        <dbReference type="SAM" id="Phobius"/>
    </source>
</evidence>
<keyword evidence="7" id="KW-0675">Receptor</keyword>
<evidence type="ECO:0000256" key="5">
    <source>
        <dbReference type="ARBA" id="ARBA00023065"/>
    </source>
</evidence>
<keyword evidence="2" id="KW-0813">Transport</keyword>
<dbReference type="PANTHER" id="PTHR18966">
    <property type="entry name" value="IONOTROPIC GLUTAMATE RECEPTOR"/>
    <property type="match status" value="1"/>
</dbReference>
<keyword evidence="14" id="KW-1185">Reference proteome</keyword>
<evidence type="ECO:0000259" key="12">
    <source>
        <dbReference type="Pfam" id="PF00060"/>
    </source>
</evidence>
<keyword evidence="6 11" id="KW-0472">Membrane</keyword>
<dbReference type="Pfam" id="PF00060">
    <property type="entry name" value="Lig_chan"/>
    <property type="match status" value="1"/>
</dbReference>
<reference evidence="13" key="1">
    <citation type="submission" date="2018-11" db="EMBL/GenBank/DDBJ databases">
        <authorList>
            <consortium name="Pathogen Informatics"/>
        </authorList>
    </citation>
    <scope>NUCLEOTIDE SEQUENCE</scope>
</reference>
<keyword evidence="8" id="KW-0325">Glycoprotein</keyword>
<evidence type="ECO:0000256" key="8">
    <source>
        <dbReference type="ARBA" id="ARBA00023180"/>
    </source>
</evidence>
<dbReference type="Proteomes" id="UP000784294">
    <property type="component" value="Unassembled WGS sequence"/>
</dbReference>
<comment type="subcellular location">
    <subcellularLocation>
        <location evidence="1">Membrane</location>
        <topology evidence="1">Multi-pass membrane protein</topology>
    </subcellularLocation>
</comment>
<protein>
    <recommendedName>
        <fullName evidence="12">Ionotropic glutamate receptor C-terminal domain-containing protein</fullName>
    </recommendedName>
</protein>
<dbReference type="OrthoDB" id="5984008at2759"/>
<evidence type="ECO:0000256" key="9">
    <source>
        <dbReference type="ARBA" id="ARBA00023286"/>
    </source>
</evidence>
<dbReference type="EMBL" id="CAAALY010006892">
    <property type="protein sequence ID" value="VEL09660.1"/>
    <property type="molecule type" value="Genomic_DNA"/>
</dbReference>
<accession>A0A3S5CCH5</accession>
<dbReference type="GO" id="GO:0015276">
    <property type="term" value="F:ligand-gated monoatomic ion channel activity"/>
    <property type="evidence" value="ECO:0007669"/>
    <property type="project" value="InterPro"/>
</dbReference>
<dbReference type="GO" id="GO:0016020">
    <property type="term" value="C:membrane"/>
    <property type="evidence" value="ECO:0007669"/>
    <property type="project" value="UniProtKB-SubCell"/>
</dbReference>
<evidence type="ECO:0000256" key="7">
    <source>
        <dbReference type="ARBA" id="ARBA00023170"/>
    </source>
</evidence>
<keyword evidence="10" id="KW-0407">Ion channel</keyword>
<gene>
    <name evidence="13" type="ORF">PXEA_LOCUS3100</name>
</gene>
<evidence type="ECO:0000313" key="13">
    <source>
        <dbReference type="EMBL" id="VEL09660.1"/>
    </source>
</evidence>
<organism evidence="13 14">
    <name type="scientific">Protopolystoma xenopodis</name>
    <dbReference type="NCBI Taxonomy" id="117903"/>
    <lineage>
        <taxon>Eukaryota</taxon>
        <taxon>Metazoa</taxon>
        <taxon>Spiralia</taxon>
        <taxon>Lophotrochozoa</taxon>
        <taxon>Platyhelminthes</taxon>
        <taxon>Monogenea</taxon>
        <taxon>Polyopisthocotylea</taxon>
        <taxon>Polystomatidea</taxon>
        <taxon>Polystomatidae</taxon>
        <taxon>Protopolystoma</taxon>
    </lineage>
</organism>
<dbReference type="Gene3D" id="1.10.287.70">
    <property type="match status" value="1"/>
</dbReference>
<keyword evidence="9" id="KW-1071">Ligand-gated ion channel</keyword>
<keyword evidence="5" id="KW-0406">Ion transport</keyword>
<sequence length="101" mass="11646">MTSCDISPRATSTRIVGTIWWFFILIMVSSYTANLAAFLTIERLQTEIESIDDLARQTKIKYGTLKGGSTHAFFKVSPIYLPDYWDRKRCLNPEYARVNMT</sequence>
<evidence type="ECO:0000313" key="14">
    <source>
        <dbReference type="Proteomes" id="UP000784294"/>
    </source>
</evidence>
<evidence type="ECO:0000256" key="4">
    <source>
        <dbReference type="ARBA" id="ARBA00022989"/>
    </source>
</evidence>
<name>A0A3S5CCH5_9PLAT</name>
<comment type="caution">
    <text evidence="13">The sequence shown here is derived from an EMBL/GenBank/DDBJ whole genome shotgun (WGS) entry which is preliminary data.</text>
</comment>
<feature type="domain" description="Ionotropic glutamate receptor C-terminal" evidence="12">
    <location>
        <begin position="3"/>
        <end position="87"/>
    </location>
</feature>
<dbReference type="InterPro" id="IPR015683">
    <property type="entry name" value="Ionotropic_Glu_rcpt"/>
</dbReference>
<keyword evidence="3 11" id="KW-0812">Transmembrane</keyword>
<dbReference type="AlphaFoldDB" id="A0A3S5CCH5"/>
<evidence type="ECO:0000256" key="1">
    <source>
        <dbReference type="ARBA" id="ARBA00004141"/>
    </source>
</evidence>